<evidence type="ECO:0000313" key="2">
    <source>
        <dbReference type="Proteomes" id="UP001458880"/>
    </source>
</evidence>
<reference evidence="1 2" key="1">
    <citation type="journal article" date="2024" name="BMC Genomics">
        <title>De novo assembly and annotation of Popillia japonica's genome with initial clues to its potential as an invasive pest.</title>
        <authorList>
            <person name="Cucini C."/>
            <person name="Boschi S."/>
            <person name="Funari R."/>
            <person name="Cardaioli E."/>
            <person name="Iannotti N."/>
            <person name="Marturano G."/>
            <person name="Paoli F."/>
            <person name="Bruttini M."/>
            <person name="Carapelli A."/>
            <person name="Frati F."/>
            <person name="Nardi F."/>
        </authorList>
    </citation>
    <scope>NUCLEOTIDE SEQUENCE [LARGE SCALE GENOMIC DNA]</scope>
    <source>
        <strain evidence="1">DMR45628</strain>
    </source>
</reference>
<sequence>NKMEDDKYKIPLFNGNNFSNWKFRIEVFLEEKDLKECLEERKDIYNVTSEMQEEDKKVAEALLKERIRKN</sequence>
<gene>
    <name evidence="1" type="ORF">QE152_g41605</name>
</gene>
<keyword evidence="2" id="KW-1185">Reference proteome</keyword>
<organism evidence="1 2">
    <name type="scientific">Popillia japonica</name>
    <name type="common">Japanese beetle</name>
    <dbReference type="NCBI Taxonomy" id="7064"/>
    <lineage>
        <taxon>Eukaryota</taxon>
        <taxon>Metazoa</taxon>
        <taxon>Ecdysozoa</taxon>
        <taxon>Arthropoda</taxon>
        <taxon>Hexapoda</taxon>
        <taxon>Insecta</taxon>
        <taxon>Pterygota</taxon>
        <taxon>Neoptera</taxon>
        <taxon>Endopterygota</taxon>
        <taxon>Coleoptera</taxon>
        <taxon>Polyphaga</taxon>
        <taxon>Scarabaeiformia</taxon>
        <taxon>Scarabaeidae</taxon>
        <taxon>Rutelinae</taxon>
        <taxon>Popillia</taxon>
    </lineage>
</organism>
<dbReference type="EMBL" id="JASPKY010005689">
    <property type="protein sequence ID" value="KAK9659702.1"/>
    <property type="molecule type" value="Genomic_DNA"/>
</dbReference>
<comment type="caution">
    <text evidence="1">The sequence shown here is derived from an EMBL/GenBank/DDBJ whole genome shotgun (WGS) entry which is preliminary data.</text>
</comment>
<evidence type="ECO:0000313" key="1">
    <source>
        <dbReference type="EMBL" id="KAK9659702.1"/>
    </source>
</evidence>
<protein>
    <submittedName>
        <fullName evidence="1">Uncharacterized protein</fullName>
    </submittedName>
</protein>
<accession>A0AAW1GCC1</accession>
<proteinExistence type="predicted"/>
<feature type="non-terminal residue" evidence="1">
    <location>
        <position position="1"/>
    </location>
</feature>
<dbReference type="Proteomes" id="UP001458880">
    <property type="component" value="Unassembled WGS sequence"/>
</dbReference>
<dbReference type="AlphaFoldDB" id="A0AAW1GCC1"/>
<name>A0AAW1GCC1_POPJA</name>